<accession>A0A521EQQ4</accession>
<dbReference type="SMART" id="SM00935">
    <property type="entry name" value="OmpH"/>
    <property type="match status" value="1"/>
</dbReference>
<keyword evidence="3" id="KW-0175">Coiled coil</keyword>
<protein>
    <submittedName>
        <fullName evidence="5">Periplasmic chaperone for outer membrane proteins Skp</fullName>
    </submittedName>
</protein>
<dbReference type="GO" id="GO:0050821">
    <property type="term" value="P:protein stabilization"/>
    <property type="evidence" value="ECO:0007669"/>
    <property type="project" value="TreeGrafter"/>
</dbReference>
<dbReference type="Proteomes" id="UP000317557">
    <property type="component" value="Unassembled WGS sequence"/>
</dbReference>
<dbReference type="PANTHER" id="PTHR35089:SF1">
    <property type="entry name" value="CHAPERONE PROTEIN SKP"/>
    <property type="match status" value="1"/>
</dbReference>
<proteinExistence type="inferred from homology"/>
<dbReference type="RefSeq" id="WP_142455354.1">
    <property type="nucleotide sequence ID" value="NZ_FXTP01000013.1"/>
</dbReference>
<comment type="similarity">
    <text evidence="1">Belongs to the Skp family.</text>
</comment>
<reference evidence="5 6" key="1">
    <citation type="submission" date="2017-05" db="EMBL/GenBank/DDBJ databases">
        <authorList>
            <person name="Varghese N."/>
            <person name="Submissions S."/>
        </authorList>
    </citation>
    <scope>NUCLEOTIDE SEQUENCE [LARGE SCALE GENOMIC DNA]</scope>
    <source>
        <strain evidence="5 6">DSM 21985</strain>
    </source>
</reference>
<organism evidence="5 6">
    <name type="scientific">Gracilimonas mengyeensis</name>
    <dbReference type="NCBI Taxonomy" id="1302730"/>
    <lineage>
        <taxon>Bacteria</taxon>
        <taxon>Pseudomonadati</taxon>
        <taxon>Balneolota</taxon>
        <taxon>Balneolia</taxon>
        <taxon>Balneolales</taxon>
        <taxon>Balneolaceae</taxon>
        <taxon>Gracilimonas</taxon>
    </lineage>
</organism>
<dbReference type="GO" id="GO:0005829">
    <property type="term" value="C:cytosol"/>
    <property type="evidence" value="ECO:0007669"/>
    <property type="project" value="TreeGrafter"/>
</dbReference>
<dbReference type="OrthoDB" id="9788552at2"/>
<feature type="signal peptide" evidence="4">
    <location>
        <begin position="1"/>
        <end position="18"/>
    </location>
</feature>
<dbReference type="InterPro" id="IPR005632">
    <property type="entry name" value="Chaperone_Skp"/>
</dbReference>
<dbReference type="Gene3D" id="3.30.910.20">
    <property type="entry name" value="Skp domain"/>
    <property type="match status" value="1"/>
</dbReference>
<feature type="coiled-coil region" evidence="3">
    <location>
        <begin position="47"/>
        <end position="107"/>
    </location>
</feature>
<evidence type="ECO:0000256" key="3">
    <source>
        <dbReference type="SAM" id="Coils"/>
    </source>
</evidence>
<evidence type="ECO:0000313" key="5">
    <source>
        <dbReference type="EMBL" id="SMO86269.1"/>
    </source>
</evidence>
<evidence type="ECO:0000313" key="6">
    <source>
        <dbReference type="Proteomes" id="UP000317557"/>
    </source>
</evidence>
<dbReference type="EMBL" id="FXTP01000013">
    <property type="protein sequence ID" value="SMO86269.1"/>
    <property type="molecule type" value="Genomic_DNA"/>
</dbReference>
<dbReference type="Pfam" id="PF03938">
    <property type="entry name" value="OmpH"/>
    <property type="match status" value="1"/>
</dbReference>
<feature type="chain" id="PRO_5022009408" evidence="4">
    <location>
        <begin position="19"/>
        <end position="179"/>
    </location>
</feature>
<dbReference type="PANTHER" id="PTHR35089">
    <property type="entry name" value="CHAPERONE PROTEIN SKP"/>
    <property type="match status" value="1"/>
</dbReference>
<evidence type="ECO:0000256" key="4">
    <source>
        <dbReference type="SAM" id="SignalP"/>
    </source>
</evidence>
<dbReference type="InterPro" id="IPR024930">
    <property type="entry name" value="Skp_dom_sf"/>
</dbReference>
<dbReference type="AlphaFoldDB" id="A0A521EQQ4"/>
<evidence type="ECO:0000256" key="2">
    <source>
        <dbReference type="ARBA" id="ARBA00022729"/>
    </source>
</evidence>
<dbReference type="SUPFAM" id="SSF111384">
    <property type="entry name" value="OmpH-like"/>
    <property type="match status" value="1"/>
</dbReference>
<keyword evidence="6" id="KW-1185">Reference proteome</keyword>
<keyword evidence="2 4" id="KW-0732">Signal</keyword>
<sequence length="179" mass="20916">MKKLTAFLILLGGLTAVATSTLQAQQKIGFYDSEEILSAIPEYSGVQQQLTLLSSQWKEEIRELETEIESLEEDFEAKEVLYTDEIREERLAEINRKKQQKEQLIAQKFGPDGEYFTRQRELLEPIQRQVFTAVRAIARRQDFDYIFDRSGDVYMVYANEEFNLNEDIMQELGIDTEDN</sequence>
<evidence type="ECO:0000256" key="1">
    <source>
        <dbReference type="ARBA" id="ARBA00009091"/>
    </source>
</evidence>
<name>A0A521EQQ4_9BACT</name>
<dbReference type="GO" id="GO:0051082">
    <property type="term" value="F:unfolded protein binding"/>
    <property type="evidence" value="ECO:0007669"/>
    <property type="project" value="InterPro"/>
</dbReference>
<gene>
    <name evidence="5" type="ORF">SAMN06265219_11354</name>
</gene>